<name>A0A6C0U8S4_9GAMM</name>
<dbReference type="InterPro" id="IPR047817">
    <property type="entry name" value="ABC2_TM_bact-type"/>
</dbReference>
<feature type="transmembrane region" description="Helical" evidence="5">
    <location>
        <begin position="223"/>
        <end position="244"/>
    </location>
</feature>
<evidence type="ECO:0000256" key="4">
    <source>
        <dbReference type="ARBA" id="ARBA00022519"/>
    </source>
</evidence>
<evidence type="ECO:0000256" key="5">
    <source>
        <dbReference type="SAM" id="Phobius"/>
    </source>
</evidence>
<feature type="transmembrane region" description="Helical" evidence="5">
    <location>
        <begin position="136"/>
        <end position="160"/>
    </location>
</feature>
<protein>
    <submittedName>
        <fullName evidence="7">ABC transporter permease</fullName>
    </submittedName>
</protein>
<keyword evidence="8" id="KW-1185">Reference proteome</keyword>
<accession>A0A6C0U8S4</accession>
<keyword evidence="5" id="KW-0812">Transmembrane</keyword>
<dbReference type="GO" id="GO:0015920">
    <property type="term" value="P:lipopolysaccharide transport"/>
    <property type="evidence" value="ECO:0007669"/>
    <property type="project" value="TreeGrafter"/>
</dbReference>
<feature type="transmembrane region" description="Helical" evidence="5">
    <location>
        <begin position="109"/>
        <end position="130"/>
    </location>
</feature>
<dbReference type="KEGG" id="kim:G3T16_11580"/>
<feature type="transmembrane region" description="Helical" evidence="5">
    <location>
        <begin position="58"/>
        <end position="77"/>
    </location>
</feature>
<feature type="transmembrane region" description="Helical" evidence="5">
    <location>
        <begin position="25"/>
        <end position="46"/>
    </location>
</feature>
<dbReference type="EMBL" id="CP048711">
    <property type="protein sequence ID" value="QIB65964.1"/>
    <property type="molecule type" value="Genomic_DNA"/>
</dbReference>
<comment type="similarity">
    <text evidence="2">Belongs to the ABC-2 integral membrane protein family.</text>
</comment>
<dbReference type="AlphaFoldDB" id="A0A6C0U8S4"/>
<dbReference type="PROSITE" id="PS51012">
    <property type="entry name" value="ABC_TM2"/>
    <property type="match status" value="1"/>
</dbReference>
<reference evidence="7 8" key="1">
    <citation type="submission" date="2020-02" db="EMBL/GenBank/DDBJ databases">
        <title>Genome sequencing for Kineobactrum sp. M2.</title>
        <authorList>
            <person name="Park S.-J."/>
        </authorList>
    </citation>
    <scope>NUCLEOTIDE SEQUENCE [LARGE SCALE GENOMIC DNA]</scope>
    <source>
        <strain evidence="7 8">M2</strain>
    </source>
</reference>
<dbReference type="GO" id="GO:0005886">
    <property type="term" value="C:plasma membrane"/>
    <property type="evidence" value="ECO:0007669"/>
    <property type="project" value="UniProtKB-SubCell"/>
</dbReference>
<organism evidence="7 8">
    <name type="scientific">Kineobactrum salinum</name>
    <dbReference type="NCBI Taxonomy" id="2708301"/>
    <lineage>
        <taxon>Bacteria</taxon>
        <taxon>Pseudomonadati</taxon>
        <taxon>Pseudomonadota</taxon>
        <taxon>Gammaproteobacteria</taxon>
        <taxon>Cellvibrionales</taxon>
        <taxon>Halieaceae</taxon>
        <taxon>Kineobactrum</taxon>
    </lineage>
</organism>
<keyword evidence="4" id="KW-1003">Cell membrane</keyword>
<feature type="domain" description="ABC transmembrane type-2" evidence="6">
    <location>
        <begin position="27"/>
        <end position="247"/>
    </location>
</feature>
<comment type="subcellular location">
    <subcellularLocation>
        <location evidence="1">Cell inner membrane</location>
        <topology evidence="1">Multi-pass membrane protein</topology>
    </subcellularLocation>
</comment>
<feature type="transmembrane region" description="Helical" evidence="5">
    <location>
        <begin position="167"/>
        <end position="184"/>
    </location>
</feature>
<evidence type="ECO:0000256" key="3">
    <source>
        <dbReference type="ARBA" id="ARBA00022448"/>
    </source>
</evidence>
<dbReference type="PANTHER" id="PTHR30413:SF8">
    <property type="entry name" value="TRANSPORT PERMEASE PROTEIN"/>
    <property type="match status" value="1"/>
</dbReference>
<keyword evidence="5" id="KW-1133">Transmembrane helix</keyword>
<evidence type="ECO:0000313" key="7">
    <source>
        <dbReference type="EMBL" id="QIB65964.1"/>
    </source>
</evidence>
<evidence type="ECO:0000256" key="2">
    <source>
        <dbReference type="ARBA" id="ARBA00007783"/>
    </source>
</evidence>
<evidence type="ECO:0000256" key="1">
    <source>
        <dbReference type="ARBA" id="ARBA00004429"/>
    </source>
</evidence>
<evidence type="ECO:0000259" key="6">
    <source>
        <dbReference type="PROSITE" id="PS51012"/>
    </source>
</evidence>
<evidence type="ECO:0000313" key="8">
    <source>
        <dbReference type="Proteomes" id="UP000477680"/>
    </source>
</evidence>
<keyword evidence="3" id="KW-0813">Transport</keyword>
<dbReference type="Proteomes" id="UP000477680">
    <property type="component" value="Chromosome"/>
</dbReference>
<keyword evidence="5" id="KW-0472">Membrane</keyword>
<dbReference type="RefSeq" id="WP_163495401.1">
    <property type="nucleotide sequence ID" value="NZ_CP048711.1"/>
</dbReference>
<gene>
    <name evidence="7" type="ORF">G3T16_11580</name>
</gene>
<dbReference type="PANTHER" id="PTHR30413">
    <property type="entry name" value="INNER MEMBRANE TRANSPORT PERMEASE"/>
    <property type="match status" value="1"/>
</dbReference>
<proteinExistence type="inferred from homology"/>
<keyword evidence="4" id="KW-0997">Cell inner membrane</keyword>
<sequence length="258" mass="28854">MTLTQYLVLIDTMARMSLKADAARYFFGYIWWLLEPLLYVVVFYVVFELILQSPRENFLVFLMCGKLSFIWFSKSVTQASRSIFVGRGLIGNVDINKTLFPMAAIQEGLYKQASVFALLFLVLIFNGYVVSASWGWLLPLILVNYIVIVACSLVGAYLVCFLYDFNVFINLGMIFLLFTSGIFWDPRGLPDPAATELVLALNPIAFLVDAYRQILLVGVAPDLSHLAAVGAGFGLLAWAMVLVIRRSSQFLALKVITA</sequence>